<evidence type="ECO:0000259" key="11">
    <source>
        <dbReference type="PROSITE" id="PS51379"/>
    </source>
</evidence>
<dbReference type="OrthoDB" id="289202at2"/>
<dbReference type="Gene3D" id="3.30.70.20">
    <property type="match status" value="1"/>
</dbReference>
<evidence type="ECO:0000256" key="5">
    <source>
        <dbReference type="ARBA" id="ARBA00022827"/>
    </source>
</evidence>
<dbReference type="InterPro" id="IPR017900">
    <property type="entry name" value="4Fe4S_Fe_S_CS"/>
</dbReference>
<dbReference type="Pfam" id="PF07992">
    <property type="entry name" value="Pyr_redox_2"/>
    <property type="match status" value="1"/>
</dbReference>
<dbReference type="PANTHER" id="PTHR48467:SF1">
    <property type="entry name" value="GLUTAMATE SYNTHASE 1 [NADH], CHLOROPLASTIC-LIKE"/>
    <property type="match status" value="1"/>
</dbReference>
<dbReference type="InterPro" id="IPR023753">
    <property type="entry name" value="FAD/NAD-binding_dom"/>
</dbReference>
<keyword evidence="13" id="KW-1185">Reference proteome</keyword>
<dbReference type="SUPFAM" id="SSF51971">
    <property type="entry name" value="Nucleotide-binding domain"/>
    <property type="match status" value="1"/>
</dbReference>
<dbReference type="Pfam" id="PF00037">
    <property type="entry name" value="Fer4"/>
    <property type="match status" value="1"/>
</dbReference>
<evidence type="ECO:0000256" key="7">
    <source>
        <dbReference type="ARBA" id="ARBA00023002"/>
    </source>
</evidence>
<gene>
    <name evidence="12" type="ORF">FHP06_01515</name>
</gene>
<dbReference type="PROSITE" id="PS51379">
    <property type="entry name" value="4FE4S_FER_2"/>
    <property type="match status" value="2"/>
</dbReference>
<organism evidence="12 13">
    <name type="scientific">Aeromicrobium terrae</name>
    <dbReference type="NCBI Taxonomy" id="2498846"/>
    <lineage>
        <taxon>Bacteria</taxon>
        <taxon>Bacillati</taxon>
        <taxon>Actinomycetota</taxon>
        <taxon>Actinomycetes</taxon>
        <taxon>Propionibacteriales</taxon>
        <taxon>Nocardioidaceae</taxon>
        <taxon>Aeromicrobium</taxon>
    </lineage>
</organism>
<keyword evidence="3" id="KW-0285">Flavoprotein</keyword>
<name>A0A5C8NM68_9ACTN</name>
<protein>
    <recommendedName>
        <fullName evidence="2">ferredoxin--NADP(+) reductase</fullName>
        <ecNumber evidence="2">1.18.1.2</ecNumber>
    </recommendedName>
</protein>
<accession>A0A5C8NM68</accession>
<evidence type="ECO:0000256" key="1">
    <source>
        <dbReference type="ARBA" id="ARBA00001974"/>
    </source>
</evidence>
<comment type="caution">
    <text evidence="12">The sequence shown here is derived from an EMBL/GenBank/DDBJ whole genome shotgun (WGS) entry which is preliminary data.</text>
</comment>
<dbReference type="GO" id="GO:0046872">
    <property type="term" value="F:metal ion binding"/>
    <property type="evidence" value="ECO:0007669"/>
    <property type="project" value="UniProtKB-KW"/>
</dbReference>
<evidence type="ECO:0000256" key="2">
    <source>
        <dbReference type="ARBA" id="ARBA00013223"/>
    </source>
</evidence>
<evidence type="ECO:0000256" key="3">
    <source>
        <dbReference type="ARBA" id="ARBA00022630"/>
    </source>
</evidence>
<feature type="domain" description="4Fe-4S ferredoxin-type" evidence="11">
    <location>
        <begin position="1"/>
        <end position="29"/>
    </location>
</feature>
<dbReference type="GO" id="GO:0051536">
    <property type="term" value="F:iron-sulfur cluster binding"/>
    <property type="evidence" value="ECO:0007669"/>
    <property type="project" value="UniProtKB-KW"/>
</dbReference>
<evidence type="ECO:0000313" key="12">
    <source>
        <dbReference type="EMBL" id="TXL62944.1"/>
    </source>
</evidence>
<dbReference type="EMBL" id="VDUX01000001">
    <property type="protein sequence ID" value="TXL62944.1"/>
    <property type="molecule type" value="Genomic_DNA"/>
</dbReference>
<keyword evidence="8" id="KW-0408">Iron</keyword>
<keyword evidence="4" id="KW-0479">Metal-binding</keyword>
<keyword evidence="6" id="KW-0521">NADP</keyword>
<dbReference type="PANTHER" id="PTHR48467">
    <property type="entry name" value="GLUTAMATE SYNTHASE 1 [NADH], CHLOROPLASTIC-LIKE"/>
    <property type="match status" value="1"/>
</dbReference>
<dbReference type="InterPro" id="IPR036188">
    <property type="entry name" value="FAD/NAD-bd_sf"/>
</dbReference>
<evidence type="ECO:0000256" key="6">
    <source>
        <dbReference type="ARBA" id="ARBA00022857"/>
    </source>
</evidence>
<comment type="cofactor">
    <cofactor evidence="1">
        <name>FAD</name>
        <dbReference type="ChEBI" id="CHEBI:57692"/>
    </cofactor>
</comment>
<evidence type="ECO:0000256" key="8">
    <source>
        <dbReference type="ARBA" id="ARBA00023004"/>
    </source>
</evidence>
<dbReference type="Gene3D" id="3.50.50.60">
    <property type="entry name" value="FAD/NAD(P)-binding domain"/>
    <property type="match status" value="1"/>
</dbReference>
<evidence type="ECO:0000313" key="13">
    <source>
        <dbReference type="Proteomes" id="UP000321571"/>
    </source>
</evidence>
<dbReference type="CDD" id="cd04410">
    <property type="entry name" value="DMSOR_beta-like"/>
    <property type="match status" value="1"/>
</dbReference>
<dbReference type="AlphaFoldDB" id="A0A5C8NM68"/>
<dbReference type="SUPFAM" id="SSF54862">
    <property type="entry name" value="4Fe-4S ferredoxins"/>
    <property type="match status" value="1"/>
</dbReference>
<dbReference type="Gene3D" id="3.40.50.720">
    <property type="entry name" value="NAD(P)-binding Rossmann-like Domain"/>
    <property type="match status" value="1"/>
</dbReference>
<dbReference type="PRINTS" id="PR00419">
    <property type="entry name" value="ADXRDTASE"/>
</dbReference>
<evidence type="ECO:0000256" key="4">
    <source>
        <dbReference type="ARBA" id="ARBA00022723"/>
    </source>
</evidence>
<sequence length="473" mass="50105">MPHVITQACCGDASCVFACPVNCIHPTPDEPDFGTAEMLYIDAATCVDCGACVSACPVGAIVPHTKLTPDQLPFVEINDVFGESFTSYPPQAPVPAITPLTQPSLSVAVVGSGPAGMYAADELLKRPGVRVTVIDRLEKPYGLVRYGVAPDHQSTKDVAKLFAKIERERGFSYRLGVEVGRDVTHAELLEEFDAVLYASGASTDRPLDLPGVDLPGCTSATDVVGWYNGHPDHVDDAPHLSGERVVVVGAGNVALDVARILATDPERLAGTSIAPHALEALRASNVREVVLLARRGAVDAAFTLPELVGLLGRSDIEVVAENLDRPDGPLHITRQRKLDALEALPDRVVDLGARRIVLRFHTSPTAVLGEERVAGIRVEGPGGSEDLEAAAVLRAIGYHGVALPDLPFDEARGVVPNDRGRVGDRTYVVGWIKRGPTGFIGTNKTCAQETVEQLVQDANAGLLARGKTSVLAS</sequence>
<dbReference type="Proteomes" id="UP000321571">
    <property type="component" value="Unassembled WGS sequence"/>
</dbReference>
<evidence type="ECO:0000256" key="10">
    <source>
        <dbReference type="ARBA" id="ARBA00047776"/>
    </source>
</evidence>
<reference evidence="12 13" key="1">
    <citation type="submission" date="2019-06" db="EMBL/GenBank/DDBJ databases">
        <title>Aeromicrobium sp. nov., isolated from a maize field.</title>
        <authorList>
            <person name="Lin S.-Y."/>
            <person name="Tsai C.-F."/>
            <person name="Young C.-C."/>
        </authorList>
    </citation>
    <scope>NUCLEOTIDE SEQUENCE [LARGE SCALE GENOMIC DNA]</scope>
    <source>
        <strain evidence="12 13">CC-CFT486</strain>
    </source>
</reference>
<dbReference type="EC" id="1.18.1.2" evidence="2"/>
<keyword evidence="7" id="KW-0560">Oxidoreductase</keyword>
<dbReference type="GO" id="GO:0004324">
    <property type="term" value="F:ferredoxin-NADP+ reductase activity"/>
    <property type="evidence" value="ECO:0007669"/>
    <property type="project" value="UniProtKB-EC"/>
</dbReference>
<keyword evidence="5" id="KW-0274">FAD</keyword>
<dbReference type="PROSITE" id="PS00198">
    <property type="entry name" value="4FE4S_FER_1"/>
    <property type="match status" value="1"/>
</dbReference>
<feature type="domain" description="4Fe-4S ferredoxin-type" evidence="11">
    <location>
        <begin position="37"/>
        <end position="66"/>
    </location>
</feature>
<proteinExistence type="predicted"/>
<comment type="catalytic activity">
    <reaction evidence="10">
        <text>2 reduced [2Fe-2S]-[ferredoxin] + NADP(+) + H(+) = 2 oxidized [2Fe-2S]-[ferredoxin] + NADPH</text>
        <dbReference type="Rhea" id="RHEA:20125"/>
        <dbReference type="Rhea" id="RHEA-COMP:10000"/>
        <dbReference type="Rhea" id="RHEA-COMP:10001"/>
        <dbReference type="ChEBI" id="CHEBI:15378"/>
        <dbReference type="ChEBI" id="CHEBI:33737"/>
        <dbReference type="ChEBI" id="CHEBI:33738"/>
        <dbReference type="ChEBI" id="CHEBI:57783"/>
        <dbReference type="ChEBI" id="CHEBI:58349"/>
        <dbReference type="EC" id="1.18.1.2"/>
    </reaction>
</comment>
<dbReference type="InterPro" id="IPR017896">
    <property type="entry name" value="4Fe4S_Fe-S-bd"/>
</dbReference>
<dbReference type="InterPro" id="IPR055275">
    <property type="entry name" value="Ferredox_Rdtase"/>
</dbReference>
<dbReference type="RefSeq" id="WP_147683109.1">
    <property type="nucleotide sequence ID" value="NZ_VDUX01000001.1"/>
</dbReference>
<keyword evidence="9" id="KW-0411">Iron-sulfur</keyword>
<evidence type="ECO:0000256" key="9">
    <source>
        <dbReference type="ARBA" id="ARBA00023014"/>
    </source>
</evidence>